<dbReference type="AlphaFoldDB" id="A0A9P7JET2"/>
<dbReference type="SMART" id="SM00297">
    <property type="entry name" value="BROMO"/>
    <property type="match status" value="1"/>
</dbReference>
<dbReference type="GO" id="GO:0006325">
    <property type="term" value="P:chromatin organization"/>
    <property type="evidence" value="ECO:0007669"/>
    <property type="project" value="UniProtKB-ARBA"/>
</dbReference>
<dbReference type="Pfam" id="PF00439">
    <property type="entry name" value="Bromodomain"/>
    <property type="match status" value="1"/>
</dbReference>
<dbReference type="InterPro" id="IPR037782">
    <property type="entry name" value="Spt7"/>
</dbReference>
<dbReference type="GO" id="GO:0006357">
    <property type="term" value="P:regulation of transcription by RNA polymerase II"/>
    <property type="evidence" value="ECO:0007669"/>
    <property type="project" value="TreeGrafter"/>
</dbReference>
<dbReference type="SUPFAM" id="SSF47370">
    <property type="entry name" value="Bromodomain"/>
    <property type="match status" value="1"/>
</dbReference>
<keyword evidence="6" id="KW-1185">Reference proteome</keyword>
<evidence type="ECO:0000313" key="6">
    <source>
        <dbReference type="Proteomes" id="UP000807769"/>
    </source>
</evidence>
<sequence length="878" mass="95096">MNNLLRTLTESQVRPSPDLRLLLSAVKDARRQSFDAKVSEPFYDSLEGLLHDLRTVTMDNHDAEAFLKPVAKSDVPDYYDVIVNPMDLQTMLKKVKSKQYKSKREFADDLDLIWSNCFTYNATEVCITVVKTRGEAHCAAQDHPLRQCAMRLKKKADRLLKNITDRKERIDPPLPAALSQPSHSASPVPMRPNATARPKINGTAYAHRRSPSLTATQTTITPKQRMDLPFADSPALERTPHGMAAFHVLESEAGPSSIPNGYSSSASTNDYDSEADEVLMSIDNDSGEKRKLNGSSYRPRKRVRLSPAPFAPIPTADDPNSTWWSSVQSDLFLANGLPALPQPFAASTLYPQSQPIHSSQFARPRKRRKLRPQSLAKYRDRDTPAPNTLLSIMNTNIKTLKRVRRTHAKFAALNLNTEEGGMGDEPPDLGEEGMVDEVIDERPWRARYAGLRQVKGPVELEVGEKNADECLKWMNRKVLEHEGFQGTSSAALDVMAGVTSEYFLNVGRTLRFMCDKYAKSMTPEEIILHTLFESGVTRIQDLERYIKDDVVRHGSRLIDLEKKLVGAYREAVSLSFLLLISQHPLYSPYAQTQVEVLDDDALFAGEDDEEDESAFVMGGFSDSLGDDFLGLRELGIAAELGLSSLTIPKKLLKGKSRGAAGAAIEAKPKEPPPPYPPPPSLLPITSKNVGDQIGLLRPYFHMRLAALAPPGTFQGLPYLPPGPQFGLLPHPGAIPLPFGPSSSGEFTRVITIADDAPAPAQAKLGPLGQVLKTGAAAGTVKKKNKAKEPVLMSMPDMSDAVPVEPMRAFSGLGVEGRDVGGAGAGAGGGSTNGLGGGTNGAGGGGTLGIAGGSKKKPGPQAQGQGRAMELPPVITASA</sequence>
<comment type="caution">
    <text evidence="5">The sequence shown here is derived from an EMBL/GenBank/DDBJ whole genome shotgun (WGS) entry which is preliminary data.</text>
</comment>
<dbReference type="PANTHER" id="PTHR47343">
    <property type="entry name" value="TRANSCRIPTIONAL ACTIVATOR SPT7"/>
    <property type="match status" value="1"/>
</dbReference>
<gene>
    <name evidence="5" type="ORF">BJ212DRAFT_1576604</name>
</gene>
<dbReference type="InterPro" id="IPR036427">
    <property type="entry name" value="Bromodomain-like_sf"/>
</dbReference>
<dbReference type="RefSeq" id="XP_041194244.1">
    <property type="nucleotide sequence ID" value="XM_041342165.1"/>
</dbReference>
<evidence type="ECO:0000259" key="4">
    <source>
        <dbReference type="PROSITE" id="PS50014"/>
    </source>
</evidence>
<dbReference type="Gene3D" id="1.10.20.10">
    <property type="entry name" value="Histone, subunit A"/>
    <property type="match status" value="1"/>
</dbReference>
<accession>A0A9P7JET2</accession>
<dbReference type="PROSITE" id="PS00633">
    <property type="entry name" value="BROMODOMAIN_1"/>
    <property type="match status" value="1"/>
</dbReference>
<dbReference type="PRINTS" id="PR00503">
    <property type="entry name" value="BROMODOMAIN"/>
</dbReference>
<feature type="region of interest" description="Disordered" evidence="3">
    <location>
        <begin position="662"/>
        <end position="686"/>
    </location>
</feature>
<reference evidence="5" key="1">
    <citation type="journal article" date="2020" name="New Phytol.">
        <title>Comparative genomics reveals dynamic genome evolution in host specialist ectomycorrhizal fungi.</title>
        <authorList>
            <person name="Lofgren L.A."/>
            <person name="Nguyen N.H."/>
            <person name="Vilgalys R."/>
            <person name="Ruytinx J."/>
            <person name="Liao H.L."/>
            <person name="Branco S."/>
            <person name="Kuo A."/>
            <person name="LaButti K."/>
            <person name="Lipzen A."/>
            <person name="Andreopoulos W."/>
            <person name="Pangilinan J."/>
            <person name="Riley R."/>
            <person name="Hundley H."/>
            <person name="Na H."/>
            <person name="Barry K."/>
            <person name="Grigoriev I.V."/>
            <person name="Stajich J.E."/>
            <person name="Kennedy P.G."/>
        </authorList>
    </citation>
    <scope>NUCLEOTIDE SEQUENCE</scope>
    <source>
        <strain evidence="5">MN1</strain>
    </source>
</reference>
<dbReference type="InterPro" id="IPR001487">
    <property type="entry name" value="Bromodomain"/>
</dbReference>
<feature type="domain" description="Bromo" evidence="4">
    <location>
        <begin position="58"/>
        <end position="128"/>
    </location>
</feature>
<feature type="region of interest" description="Disordered" evidence="3">
    <location>
        <begin position="163"/>
        <end position="195"/>
    </location>
</feature>
<dbReference type="CDD" id="cd22927">
    <property type="entry name" value="HFD_SPT7"/>
    <property type="match status" value="1"/>
</dbReference>
<dbReference type="GeneID" id="64636181"/>
<dbReference type="Proteomes" id="UP000807769">
    <property type="component" value="Unassembled WGS sequence"/>
</dbReference>
<dbReference type="GO" id="GO:0000124">
    <property type="term" value="C:SAGA complex"/>
    <property type="evidence" value="ECO:0007669"/>
    <property type="project" value="InterPro"/>
</dbReference>
<proteinExistence type="predicted"/>
<dbReference type="GO" id="GO:0046982">
    <property type="term" value="F:protein heterodimerization activity"/>
    <property type="evidence" value="ECO:0007669"/>
    <property type="project" value="InterPro"/>
</dbReference>
<organism evidence="5 6">
    <name type="scientific">Suillus subaureus</name>
    <dbReference type="NCBI Taxonomy" id="48587"/>
    <lineage>
        <taxon>Eukaryota</taxon>
        <taxon>Fungi</taxon>
        <taxon>Dikarya</taxon>
        <taxon>Basidiomycota</taxon>
        <taxon>Agaricomycotina</taxon>
        <taxon>Agaricomycetes</taxon>
        <taxon>Agaricomycetidae</taxon>
        <taxon>Boletales</taxon>
        <taxon>Suillineae</taxon>
        <taxon>Suillaceae</taxon>
        <taxon>Suillus</taxon>
    </lineage>
</organism>
<dbReference type="OrthoDB" id="21449at2759"/>
<dbReference type="PANTHER" id="PTHR47343:SF1">
    <property type="entry name" value="TRANSCRIPTIONAL ACTIVATOR SPT7"/>
    <property type="match status" value="1"/>
</dbReference>
<dbReference type="GO" id="GO:0046695">
    <property type="term" value="C:SLIK (SAGA-like) complex"/>
    <property type="evidence" value="ECO:0007669"/>
    <property type="project" value="InterPro"/>
</dbReference>
<dbReference type="GO" id="GO:0005198">
    <property type="term" value="F:structural molecule activity"/>
    <property type="evidence" value="ECO:0007669"/>
    <property type="project" value="TreeGrafter"/>
</dbReference>
<dbReference type="InterPro" id="IPR009072">
    <property type="entry name" value="Histone-fold"/>
</dbReference>
<dbReference type="EMBL" id="JABBWG010000012">
    <property type="protein sequence ID" value="KAG1818184.1"/>
    <property type="molecule type" value="Genomic_DNA"/>
</dbReference>
<name>A0A9P7JET2_9AGAM</name>
<evidence type="ECO:0000313" key="5">
    <source>
        <dbReference type="EMBL" id="KAG1818184.1"/>
    </source>
</evidence>
<protein>
    <recommendedName>
        <fullName evidence="4">Bromo domain-containing protein</fullName>
    </recommendedName>
</protein>
<keyword evidence="1 2" id="KW-0103">Bromodomain</keyword>
<dbReference type="Gene3D" id="1.20.920.10">
    <property type="entry name" value="Bromodomain-like"/>
    <property type="match status" value="1"/>
</dbReference>
<dbReference type="InterPro" id="IPR018359">
    <property type="entry name" value="Bromodomain_CS"/>
</dbReference>
<evidence type="ECO:0000256" key="1">
    <source>
        <dbReference type="ARBA" id="ARBA00023117"/>
    </source>
</evidence>
<feature type="compositionally biased region" description="Pro residues" evidence="3">
    <location>
        <begin position="671"/>
        <end position="681"/>
    </location>
</feature>
<dbReference type="PROSITE" id="PS50014">
    <property type="entry name" value="BROMODOMAIN_2"/>
    <property type="match status" value="1"/>
</dbReference>
<feature type="region of interest" description="Disordered" evidence="3">
    <location>
        <begin position="823"/>
        <end position="878"/>
    </location>
</feature>
<evidence type="ECO:0000256" key="2">
    <source>
        <dbReference type="PROSITE-ProRule" id="PRU00035"/>
    </source>
</evidence>
<feature type="compositionally biased region" description="Gly residues" evidence="3">
    <location>
        <begin position="823"/>
        <end position="851"/>
    </location>
</feature>
<evidence type="ECO:0000256" key="3">
    <source>
        <dbReference type="SAM" id="MobiDB-lite"/>
    </source>
</evidence>